<name>A0AAJ0HI51_9PEZI</name>
<organism evidence="2 3">
    <name type="scientific">Lasiosphaeria hispida</name>
    <dbReference type="NCBI Taxonomy" id="260671"/>
    <lineage>
        <taxon>Eukaryota</taxon>
        <taxon>Fungi</taxon>
        <taxon>Dikarya</taxon>
        <taxon>Ascomycota</taxon>
        <taxon>Pezizomycotina</taxon>
        <taxon>Sordariomycetes</taxon>
        <taxon>Sordariomycetidae</taxon>
        <taxon>Sordariales</taxon>
        <taxon>Lasiosphaeriaceae</taxon>
        <taxon>Lasiosphaeria</taxon>
    </lineage>
</organism>
<evidence type="ECO:0000313" key="3">
    <source>
        <dbReference type="Proteomes" id="UP001275084"/>
    </source>
</evidence>
<evidence type="ECO:0000313" key="2">
    <source>
        <dbReference type="EMBL" id="KAK3353132.1"/>
    </source>
</evidence>
<reference evidence="2" key="2">
    <citation type="submission" date="2023-06" db="EMBL/GenBank/DDBJ databases">
        <authorList>
            <consortium name="Lawrence Berkeley National Laboratory"/>
            <person name="Haridas S."/>
            <person name="Hensen N."/>
            <person name="Bonometti L."/>
            <person name="Westerberg I."/>
            <person name="Brannstrom I.O."/>
            <person name="Guillou S."/>
            <person name="Cros-Aarteil S."/>
            <person name="Calhoun S."/>
            <person name="Kuo A."/>
            <person name="Mondo S."/>
            <person name="Pangilinan J."/>
            <person name="Riley R."/>
            <person name="Labutti K."/>
            <person name="Andreopoulos B."/>
            <person name="Lipzen A."/>
            <person name="Chen C."/>
            <person name="Yanf M."/>
            <person name="Daum C."/>
            <person name="Ng V."/>
            <person name="Clum A."/>
            <person name="Steindorff A."/>
            <person name="Ohm R."/>
            <person name="Martin F."/>
            <person name="Silar P."/>
            <person name="Natvig D."/>
            <person name="Lalanne C."/>
            <person name="Gautier V."/>
            <person name="Ament-Velasquez S.L."/>
            <person name="Kruys A."/>
            <person name="Hutchinson M.I."/>
            <person name="Powell A.J."/>
            <person name="Barry K."/>
            <person name="Miller A.N."/>
            <person name="Grigoriev I.V."/>
            <person name="Debuchy R."/>
            <person name="Gladieux P."/>
            <person name="Thoren M.H."/>
            <person name="Johannesson H."/>
        </authorList>
    </citation>
    <scope>NUCLEOTIDE SEQUENCE</scope>
    <source>
        <strain evidence="2">CBS 955.72</strain>
    </source>
</reference>
<dbReference type="EMBL" id="JAUIQD010000004">
    <property type="protein sequence ID" value="KAK3353132.1"/>
    <property type="molecule type" value="Genomic_DNA"/>
</dbReference>
<evidence type="ECO:0000256" key="1">
    <source>
        <dbReference type="SAM" id="MobiDB-lite"/>
    </source>
</evidence>
<dbReference type="AlphaFoldDB" id="A0AAJ0HI51"/>
<gene>
    <name evidence="2" type="ORF">B0T25DRAFT_202739</name>
</gene>
<sequence length="73" mass="7990">MPSKAAPTAASAKEENRLRALLEQDGLKFHIKTSGAKWRCTILDRNTHEKRQEALRTTSSSSTDSDASSSVSK</sequence>
<feature type="region of interest" description="Disordered" evidence="1">
    <location>
        <begin position="50"/>
        <end position="73"/>
    </location>
</feature>
<keyword evidence="3" id="KW-1185">Reference proteome</keyword>
<comment type="caution">
    <text evidence="2">The sequence shown here is derived from an EMBL/GenBank/DDBJ whole genome shotgun (WGS) entry which is preliminary data.</text>
</comment>
<proteinExistence type="predicted"/>
<protein>
    <submittedName>
        <fullName evidence="2">Uncharacterized protein</fullName>
    </submittedName>
</protein>
<dbReference type="Proteomes" id="UP001275084">
    <property type="component" value="Unassembled WGS sequence"/>
</dbReference>
<accession>A0AAJ0HI51</accession>
<reference evidence="2" key="1">
    <citation type="journal article" date="2023" name="Mol. Phylogenet. Evol.">
        <title>Genome-scale phylogeny and comparative genomics of the fungal order Sordariales.</title>
        <authorList>
            <person name="Hensen N."/>
            <person name="Bonometti L."/>
            <person name="Westerberg I."/>
            <person name="Brannstrom I.O."/>
            <person name="Guillou S."/>
            <person name="Cros-Aarteil S."/>
            <person name="Calhoun S."/>
            <person name="Haridas S."/>
            <person name="Kuo A."/>
            <person name="Mondo S."/>
            <person name="Pangilinan J."/>
            <person name="Riley R."/>
            <person name="LaButti K."/>
            <person name="Andreopoulos B."/>
            <person name="Lipzen A."/>
            <person name="Chen C."/>
            <person name="Yan M."/>
            <person name="Daum C."/>
            <person name="Ng V."/>
            <person name="Clum A."/>
            <person name="Steindorff A."/>
            <person name="Ohm R.A."/>
            <person name="Martin F."/>
            <person name="Silar P."/>
            <person name="Natvig D.O."/>
            <person name="Lalanne C."/>
            <person name="Gautier V."/>
            <person name="Ament-Velasquez S.L."/>
            <person name="Kruys A."/>
            <person name="Hutchinson M.I."/>
            <person name="Powell A.J."/>
            <person name="Barry K."/>
            <person name="Miller A.N."/>
            <person name="Grigoriev I.V."/>
            <person name="Debuchy R."/>
            <person name="Gladieux P."/>
            <person name="Hiltunen Thoren M."/>
            <person name="Johannesson H."/>
        </authorList>
    </citation>
    <scope>NUCLEOTIDE SEQUENCE</scope>
    <source>
        <strain evidence="2">CBS 955.72</strain>
    </source>
</reference>
<feature type="compositionally biased region" description="Low complexity" evidence="1">
    <location>
        <begin position="57"/>
        <end position="73"/>
    </location>
</feature>